<keyword evidence="1" id="KW-0732">Signal</keyword>
<evidence type="ECO:0000313" key="3">
    <source>
        <dbReference type="Proteomes" id="UP000784294"/>
    </source>
</evidence>
<gene>
    <name evidence="2" type="ORF">PXEA_LOCUS7230</name>
</gene>
<evidence type="ECO:0000256" key="1">
    <source>
        <dbReference type="SAM" id="SignalP"/>
    </source>
</evidence>
<evidence type="ECO:0000313" key="2">
    <source>
        <dbReference type="EMBL" id="VEL13790.1"/>
    </source>
</evidence>
<dbReference type="AlphaFoldDB" id="A0A448WK74"/>
<reference evidence="2" key="1">
    <citation type="submission" date="2018-11" db="EMBL/GenBank/DDBJ databases">
        <authorList>
            <consortium name="Pathogen Informatics"/>
        </authorList>
    </citation>
    <scope>NUCLEOTIDE SEQUENCE</scope>
</reference>
<keyword evidence="3" id="KW-1185">Reference proteome</keyword>
<sequence length="166" mass="17676">MCVCFWTFLAFTDLSGAFHSQELILGVDRNFKDTFSGVIGALSFNGEHLIDLTTGRLSTNAVAMGVPSRSTVSPDELVVVLMPELLLPPISTTPSPPKPLPAALPPGASHGGILMPDIRLPDGGAAIFVPGAWLTFCFPSSHQTNPSFDPITLLLPYLYIGKCISH</sequence>
<dbReference type="Proteomes" id="UP000784294">
    <property type="component" value="Unassembled WGS sequence"/>
</dbReference>
<accession>A0A448WK74</accession>
<protein>
    <recommendedName>
        <fullName evidence="4">Laminin G domain-containing protein</fullName>
    </recommendedName>
</protein>
<feature type="chain" id="PRO_5019290152" description="Laminin G domain-containing protein" evidence="1">
    <location>
        <begin position="18"/>
        <end position="166"/>
    </location>
</feature>
<comment type="caution">
    <text evidence="2">The sequence shown here is derived from an EMBL/GenBank/DDBJ whole genome shotgun (WGS) entry which is preliminary data.</text>
</comment>
<organism evidence="2 3">
    <name type="scientific">Protopolystoma xenopodis</name>
    <dbReference type="NCBI Taxonomy" id="117903"/>
    <lineage>
        <taxon>Eukaryota</taxon>
        <taxon>Metazoa</taxon>
        <taxon>Spiralia</taxon>
        <taxon>Lophotrochozoa</taxon>
        <taxon>Platyhelminthes</taxon>
        <taxon>Monogenea</taxon>
        <taxon>Polyopisthocotylea</taxon>
        <taxon>Polystomatidea</taxon>
        <taxon>Polystomatidae</taxon>
        <taxon>Protopolystoma</taxon>
    </lineage>
</organism>
<feature type="signal peptide" evidence="1">
    <location>
        <begin position="1"/>
        <end position="17"/>
    </location>
</feature>
<name>A0A448WK74_9PLAT</name>
<proteinExistence type="predicted"/>
<evidence type="ECO:0008006" key="4">
    <source>
        <dbReference type="Google" id="ProtNLM"/>
    </source>
</evidence>
<dbReference type="EMBL" id="CAAALY010018945">
    <property type="protein sequence ID" value="VEL13790.1"/>
    <property type="molecule type" value="Genomic_DNA"/>
</dbReference>